<dbReference type="Proteomes" id="UP000327085">
    <property type="component" value="Chromosome 4"/>
</dbReference>
<gene>
    <name evidence="3" type="ORF">ALMOND_2B014947</name>
</gene>
<dbReference type="GO" id="GO:0003676">
    <property type="term" value="F:nucleic acid binding"/>
    <property type="evidence" value="ECO:0007669"/>
    <property type="project" value="InterPro"/>
</dbReference>
<reference evidence="4" key="1">
    <citation type="journal article" date="2020" name="Plant J.">
        <title>Transposons played a major role in the diversification between the closely related almond and peach genomes: results from the almond genome sequence.</title>
        <authorList>
            <person name="Alioto T."/>
            <person name="Alexiou K.G."/>
            <person name="Bardil A."/>
            <person name="Barteri F."/>
            <person name="Castanera R."/>
            <person name="Cruz F."/>
            <person name="Dhingra A."/>
            <person name="Duval H."/>
            <person name="Fernandez I Marti A."/>
            <person name="Frias L."/>
            <person name="Galan B."/>
            <person name="Garcia J.L."/>
            <person name="Howad W."/>
            <person name="Gomez-Garrido J."/>
            <person name="Gut M."/>
            <person name="Julca I."/>
            <person name="Morata J."/>
            <person name="Puigdomenech P."/>
            <person name="Ribeca P."/>
            <person name="Rubio Cabetas M.J."/>
            <person name="Vlasova A."/>
            <person name="Wirthensohn M."/>
            <person name="Garcia-Mas J."/>
            <person name="Gabaldon T."/>
            <person name="Casacuberta J.M."/>
            <person name="Arus P."/>
        </authorList>
    </citation>
    <scope>NUCLEOTIDE SEQUENCE [LARGE SCALE GENOMIC DNA]</scope>
    <source>
        <strain evidence="4">cv. Texas</strain>
    </source>
</reference>
<dbReference type="Gramene" id="VVA26451">
    <property type="protein sequence ID" value="VVA26451"/>
    <property type="gene ID" value="Prudul26B014947"/>
</dbReference>
<dbReference type="AlphaFoldDB" id="A0A5E4FIA8"/>
<keyword evidence="1" id="KW-0479">Metal-binding</keyword>
<dbReference type="InterPro" id="IPR001878">
    <property type="entry name" value="Znf_CCHC"/>
</dbReference>
<protein>
    <submittedName>
        <fullName evidence="3">PREDICTED: Retrovirus-related Pol poly from transposon TNT</fullName>
    </submittedName>
</protein>
<dbReference type="SUPFAM" id="SSF57756">
    <property type="entry name" value="Retrovirus zinc finger-like domains"/>
    <property type="match status" value="1"/>
</dbReference>
<evidence type="ECO:0000259" key="2">
    <source>
        <dbReference type="PROSITE" id="PS50158"/>
    </source>
</evidence>
<dbReference type="InterPro" id="IPR036875">
    <property type="entry name" value="Znf_CCHC_sf"/>
</dbReference>
<accession>A0A5E4FIA8</accession>
<dbReference type="Pfam" id="PF14223">
    <property type="entry name" value="Retrotran_gag_2"/>
    <property type="match status" value="1"/>
</dbReference>
<dbReference type="SMART" id="SM00343">
    <property type="entry name" value="ZnF_C2HC"/>
    <property type="match status" value="1"/>
</dbReference>
<dbReference type="GO" id="GO:0008270">
    <property type="term" value="F:zinc ion binding"/>
    <property type="evidence" value="ECO:0007669"/>
    <property type="project" value="UniProtKB-KW"/>
</dbReference>
<dbReference type="Pfam" id="PF00098">
    <property type="entry name" value="zf-CCHC"/>
    <property type="match status" value="1"/>
</dbReference>
<evidence type="ECO:0000256" key="1">
    <source>
        <dbReference type="PROSITE-ProRule" id="PRU00047"/>
    </source>
</evidence>
<dbReference type="EMBL" id="CABIKO010000107">
    <property type="protein sequence ID" value="VVA26451.1"/>
    <property type="molecule type" value="Genomic_DNA"/>
</dbReference>
<name>A0A5E4FIA8_PRUDU</name>
<dbReference type="PROSITE" id="PS50158">
    <property type="entry name" value="ZF_CCHC"/>
    <property type="match status" value="1"/>
</dbReference>
<feature type="domain" description="CCHC-type" evidence="2">
    <location>
        <begin position="109"/>
        <end position="123"/>
    </location>
</feature>
<evidence type="ECO:0000313" key="4">
    <source>
        <dbReference type="Proteomes" id="UP000327085"/>
    </source>
</evidence>
<organism evidence="3 4">
    <name type="scientific">Prunus dulcis</name>
    <name type="common">Almond</name>
    <name type="synonym">Amygdalus dulcis</name>
    <dbReference type="NCBI Taxonomy" id="3755"/>
    <lineage>
        <taxon>Eukaryota</taxon>
        <taxon>Viridiplantae</taxon>
        <taxon>Streptophyta</taxon>
        <taxon>Embryophyta</taxon>
        <taxon>Tracheophyta</taxon>
        <taxon>Spermatophyta</taxon>
        <taxon>Magnoliopsida</taxon>
        <taxon>eudicotyledons</taxon>
        <taxon>Gunneridae</taxon>
        <taxon>Pentapetalae</taxon>
        <taxon>rosids</taxon>
        <taxon>fabids</taxon>
        <taxon>Rosales</taxon>
        <taxon>Rosaceae</taxon>
        <taxon>Amygdaloideae</taxon>
        <taxon>Amygdaleae</taxon>
        <taxon>Prunus</taxon>
    </lineage>
</organism>
<dbReference type="InParanoid" id="A0A5E4FIA8"/>
<keyword evidence="1" id="KW-0863">Zinc-finger</keyword>
<evidence type="ECO:0000313" key="3">
    <source>
        <dbReference type="EMBL" id="VVA26451.1"/>
    </source>
</evidence>
<proteinExistence type="predicted"/>
<sequence>MKEELHSLKMEEGANMMEHVSAFNKCIVDLQRTYEVHKLEDKAVMLLTYLPSSYKHFCMRLIFSKGPLKYETVMQDILMHDVMLQCFGDGSRSKGLVARTKGSGDDEECFECGSKDHWKRNCPVWKEKWNKMKDCESSGAAKVLTGCDTNDELLMITDEKCNREVMNFFLDEGSTSVWILDSSCSFHVCSNRKEFDTYEEMKEVIESKDKVHKGEVKTRSEAKESIKPAQGFGWKDNVDSTTFQSAFGSMKQEGLGGPSLALVGAPSGKGFLAMVELLQITRMISKRLKRKWKQRVVAIRSSRREEEVIRRRRVQTGRFNHATNPFWSRARVAFSVSSDQSPCE</sequence>
<keyword evidence="1" id="KW-0862">Zinc</keyword>